<sequence length="113" mass="12752">MPWVVSLNLRFSVSNQTGEGLEKLHPFRVTSLYSGGTFDKSYNKRYQPTKFPIPSSTKKVPEGLQISRYSRYMFVEHLTSRVVGFRWSFMLLSRGTAVTRTAVGNSASPPTIS</sequence>
<accession>A0ABV0NBK9</accession>
<dbReference type="Proteomes" id="UP001476798">
    <property type="component" value="Unassembled WGS sequence"/>
</dbReference>
<dbReference type="InterPro" id="IPR053251">
    <property type="entry name" value="N-glycanase"/>
</dbReference>
<reference evidence="1 2" key="1">
    <citation type="submission" date="2021-06" db="EMBL/GenBank/DDBJ databases">
        <authorList>
            <person name="Palmer J.M."/>
        </authorList>
    </citation>
    <scope>NUCLEOTIDE SEQUENCE [LARGE SCALE GENOMIC DNA]</scope>
    <source>
        <strain evidence="1 2">GA_2019</strain>
        <tissue evidence="1">Muscle</tissue>
    </source>
</reference>
<proteinExistence type="predicted"/>
<dbReference type="EMBL" id="JAHRIO010031530">
    <property type="protein sequence ID" value="MEQ2168781.1"/>
    <property type="molecule type" value="Genomic_DNA"/>
</dbReference>
<comment type="caution">
    <text evidence="1">The sequence shown here is derived from an EMBL/GenBank/DDBJ whole genome shotgun (WGS) entry which is preliminary data.</text>
</comment>
<dbReference type="PANTHER" id="PTHR39319">
    <property type="entry name" value="SI:DKEY-256H2.1"/>
    <property type="match status" value="1"/>
</dbReference>
<keyword evidence="2" id="KW-1185">Reference proteome</keyword>
<name>A0ABV0NBK9_9TELE</name>
<gene>
    <name evidence="1" type="ORF">GOODEAATRI_018285</name>
</gene>
<dbReference type="PANTHER" id="PTHR39319:SF1">
    <property type="entry name" value="SI:DKEY-256H2.1"/>
    <property type="match status" value="1"/>
</dbReference>
<evidence type="ECO:0000313" key="1">
    <source>
        <dbReference type="EMBL" id="MEQ2168781.1"/>
    </source>
</evidence>
<protein>
    <submittedName>
        <fullName evidence="1">Uncharacterized protein</fullName>
    </submittedName>
</protein>
<evidence type="ECO:0000313" key="2">
    <source>
        <dbReference type="Proteomes" id="UP001476798"/>
    </source>
</evidence>
<organism evidence="1 2">
    <name type="scientific">Goodea atripinnis</name>
    <dbReference type="NCBI Taxonomy" id="208336"/>
    <lineage>
        <taxon>Eukaryota</taxon>
        <taxon>Metazoa</taxon>
        <taxon>Chordata</taxon>
        <taxon>Craniata</taxon>
        <taxon>Vertebrata</taxon>
        <taxon>Euteleostomi</taxon>
        <taxon>Actinopterygii</taxon>
        <taxon>Neopterygii</taxon>
        <taxon>Teleostei</taxon>
        <taxon>Neoteleostei</taxon>
        <taxon>Acanthomorphata</taxon>
        <taxon>Ovalentaria</taxon>
        <taxon>Atherinomorphae</taxon>
        <taxon>Cyprinodontiformes</taxon>
        <taxon>Goodeidae</taxon>
        <taxon>Goodea</taxon>
    </lineage>
</organism>